<dbReference type="Proteomes" id="UP001595923">
    <property type="component" value="Unassembled WGS sequence"/>
</dbReference>
<gene>
    <name evidence="3" type="ORF">ACFO4E_27080</name>
</gene>
<feature type="signal peptide" evidence="2">
    <location>
        <begin position="1"/>
        <end position="36"/>
    </location>
</feature>
<keyword evidence="1" id="KW-0812">Transmembrane</keyword>
<evidence type="ECO:0000313" key="3">
    <source>
        <dbReference type="EMBL" id="MFC4565537.1"/>
    </source>
</evidence>
<dbReference type="RefSeq" id="WP_378579586.1">
    <property type="nucleotide sequence ID" value="NZ_JBHSFQ010000040.1"/>
</dbReference>
<keyword evidence="1" id="KW-1133">Transmembrane helix</keyword>
<feature type="transmembrane region" description="Helical" evidence="1">
    <location>
        <begin position="89"/>
        <end position="112"/>
    </location>
</feature>
<name>A0ABV9E393_9ACTN</name>
<keyword evidence="1" id="KW-0472">Membrane</keyword>
<reference evidence="4" key="1">
    <citation type="journal article" date="2019" name="Int. J. Syst. Evol. Microbiol.">
        <title>The Global Catalogue of Microorganisms (GCM) 10K type strain sequencing project: providing services to taxonomists for standard genome sequencing and annotation.</title>
        <authorList>
            <consortium name="The Broad Institute Genomics Platform"/>
            <consortium name="The Broad Institute Genome Sequencing Center for Infectious Disease"/>
            <person name="Wu L."/>
            <person name="Ma J."/>
        </authorList>
    </citation>
    <scope>NUCLEOTIDE SEQUENCE [LARGE SCALE GENOMIC DNA]</scope>
    <source>
        <strain evidence="4">XZYJ18</strain>
    </source>
</reference>
<feature type="chain" id="PRO_5045141690" evidence="2">
    <location>
        <begin position="37"/>
        <end position="136"/>
    </location>
</feature>
<protein>
    <submittedName>
        <fullName evidence="3">Uncharacterized protein</fullName>
    </submittedName>
</protein>
<organism evidence="3 4">
    <name type="scientific">Nocardiopsis mangrovi</name>
    <dbReference type="NCBI Taxonomy" id="1179818"/>
    <lineage>
        <taxon>Bacteria</taxon>
        <taxon>Bacillati</taxon>
        <taxon>Actinomycetota</taxon>
        <taxon>Actinomycetes</taxon>
        <taxon>Streptosporangiales</taxon>
        <taxon>Nocardiopsidaceae</taxon>
        <taxon>Nocardiopsis</taxon>
    </lineage>
</organism>
<evidence type="ECO:0000313" key="4">
    <source>
        <dbReference type="Proteomes" id="UP001595923"/>
    </source>
</evidence>
<evidence type="ECO:0000256" key="1">
    <source>
        <dbReference type="SAM" id="Phobius"/>
    </source>
</evidence>
<keyword evidence="2" id="KW-0732">Signal</keyword>
<comment type="caution">
    <text evidence="3">The sequence shown here is derived from an EMBL/GenBank/DDBJ whole genome shotgun (WGS) entry which is preliminary data.</text>
</comment>
<dbReference type="EMBL" id="JBHSFQ010000040">
    <property type="protein sequence ID" value="MFC4565537.1"/>
    <property type="molecule type" value="Genomic_DNA"/>
</dbReference>
<proteinExistence type="predicted"/>
<evidence type="ECO:0000256" key="2">
    <source>
        <dbReference type="SAM" id="SignalP"/>
    </source>
</evidence>
<keyword evidence="4" id="KW-1185">Reference proteome</keyword>
<accession>A0ABV9E393</accession>
<sequence>MRVTMTSPQRHGLRVVLLAIAVVVHALCAAGHPADAAETPTLARTAAAPDHTVTDGTAHTHAFGEGHHCADGTDDGTDQRTPAWNLLQLLLGAGLAVVAALYAAPVLRRLAFAAGTRRSRRRNAAHLLLALCVWRV</sequence>